<reference evidence="1" key="1">
    <citation type="journal article" date="2015" name="Nature">
        <title>Complex archaea that bridge the gap between prokaryotes and eukaryotes.</title>
        <authorList>
            <person name="Spang A."/>
            <person name="Saw J.H."/>
            <person name="Jorgensen S.L."/>
            <person name="Zaremba-Niedzwiedzka K."/>
            <person name="Martijn J."/>
            <person name="Lind A.E."/>
            <person name="van Eijk R."/>
            <person name="Schleper C."/>
            <person name="Guy L."/>
            <person name="Ettema T.J."/>
        </authorList>
    </citation>
    <scope>NUCLEOTIDE SEQUENCE</scope>
</reference>
<sequence>MNDKIYLTVEGIDYLTPLQQIVVKAKLSSGIWKQFRHEYIFREVEKTDKNGKRYTENHPIKKTELETLVTKTQLHHKIQKTINKYF</sequence>
<accession>A0A0F9USE6</accession>
<dbReference type="EMBL" id="LAZR01000568">
    <property type="protein sequence ID" value="KKN64091.1"/>
    <property type="molecule type" value="Genomic_DNA"/>
</dbReference>
<proteinExistence type="predicted"/>
<evidence type="ECO:0000313" key="1">
    <source>
        <dbReference type="EMBL" id="KKN64091.1"/>
    </source>
</evidence>
<organism evidence="1">
    <name type="scientific">marine sediment metagenome</name>
    <dbReference type="NCBI Taxonomy" id="412755"/>
    <lineage>
        <taxon>unclassified sequences</taxon>
        <taxon>metagenomes</taxon>
        <taxon>ecological metagenomes</taxon>
    </lineage>
</organism>
<name>A0A0F9USE6_9ZZZZ</name>
<gene>
    <name evidence="1" type="ORF">LCGC14_0495180</name>
</gene>
<protein>
    <submittedName>
        <fullName evidence="1">Uncharacterized protein</fullName>
    </submittedName>
</protein>
<dbReference type="AlphaFoldDB" id="A0A0F9USE6"/>
<comment type="caution">
    <text evidence="1">The sequence shown here is derived from an EMBL/GenBank/DDBJ whole genome shotgun (WGS) entry which is preliminary data.</text>
</comment>